<dbReference type="STRING" id="99883.ENSTNIP00000000576"/>
<reference evidence="2" key="2">
    <citation type="submission" date="2025-08" db="UniProtKB">
        <authorList>
            <consortium name="Ensembl"/>
        </authorList>
    </citation>
    <scope>IDENTIFICATION</scope>
</reference>
<dbReference type="Pfam" id="PF25817">
    <property type="entry name" value="ICE1_C"/>
    <property type="match status" value="1"/>
</dbReference>
<dbReference type="Proteomes" id="UP000007303">
    <property type="component" value="Unassembled WGS sequence"/>
</dbReference>
<dbReference type="GeneTree" id="ENSGT00950000183199"/>
<dbReference type="Ensembl" id="ENSTNIT00000003731.1">
    <property type="protein sequence ID" value="ENSTNIP00000000576.1"/>
    <property type="gene ID" value="ENSTNIG00000000537.1"/>
</dbReference>
<keyword evidence="3" id="KW-1185">Reference proteome</keyword>
<sequence length="228" mass="25162">TWPSLLSHQSSLCRAIHAVTKLKAEEKLLSCCSAFLGWEENPPCDVDELISESLSDLRSGSRLSFTKHSRYGDDLGTGAWECVLTLHLLCAHKKWKWTYENVLGNELWPLMNTWVAQPRDKQTPISDVTVATVLRLIAVETGRLSQLGIRERLTSSVLTVANIINTFGRHASAEGVPWEVQLSAIYCIHDLSPSNPKQALDALAEWRGETSGNVPPAVTSCINQLASV</sequence>
<dbReference type="HOGENOM" id="CLU_104240_0_0_1"/>
<accession>H3BX63</accession>
<reference evidence="2" key="3">
    <citation type="submission" date="2025-09" db="UniProtKB">
        <authorList>
            <consortium name="Ensembl"/>
        </authorList>
    </citation>
    <scope>IDENTIFICATION</scope>
</reference>
<dbReference type="InterPro" id="IPR057881">
    <property type="entry name" value="ICE1_C"/>
</dbReference>
<protein>
    <recommendedName>
        <fullName evidence="1">Little elongation complex subunit 1 C-terminal domain-containing protein</fullName>
    </recommendedName>
</protein>
<name>H3BX63_TETNG</name>
<feature type="domain" description="Little elongation complex subunit 1 C-terminal" evidence="1">
    <location>
        <begin position="31"/>
        <end position="225"/>
    </location>
</feature>
<dbReference type="AlphaFoldDB" id="H3BX63"/>
<evidence type="ECO:0000313" key="3">
    <source>
        <dbReference type="Proteomes" id="UP000007303"/>
    </source>
</evidence>
<reference evidence="3" key="1">
    <citation type="journal article" date="2004" name="Nature">
        <title>Genome duplication in the teleost fish Tetraodon nigroviridis reveals the early vertebrate proto-karyotype.</title>
        <authorList>
            <person name="Jaillon O."/>
            <person name="Aury J.-M."/>
            <person name="Brunet F."/>
            <person name="Petit J.-L."/>
            <person name="Stange-Thomann N."/>
            <person name="Mauceli E."/>
            <person name="Bouneau L."/>
            <person name="Fischer C."/>
            <person name="Ozouf-Costaz C."/>
            <person name="Bernot A."/>
            <person name="Nicaud S."/>
            <person name="Jaffe D."/>
            <person name="Fisher S."/>
            <person name="Lutfalla G."/>
            <person name="Dossat C."/>
            <person name="Segurens B."/>
            <person name="Dasilva C."/>
            <person name="Salanoubat M."/>
            <person name="Levy M."/>
            <person name="Boudet N."/>
            <person name="Castellano S."/>
            <person name="Anthouard V."/>
            <person name="Jubin C."/>
            <person name="Castelli V."/>
            <person name="Katinka M."/>
            <person name="Vacherie B."/>
            <person name="Biemont C."/>
            <person name="Skalli Z."/>
            <person name="Cattolico L."/>
            <person name="Poulain J."/>
            <person name="De Berardinis V."/>
            <person name="Cruaud C."/>
            <person name="Duprat S."/>
            <person name="Brottier P."/>
            <person name="Coutanceau J.-P."/>
            <person name="Gouzy J."/>
            <person name="Parra G."/>
            <person name="Lardier G."/>
            <person name="Chapple C."/>
            <person name="McKernan K.J."/>
            <person name="McEwan P."/>
            <person name="Bosak S."/>
            <person name="Kellis M."/>
            <person name="Volff J.-N."/>
            <person name="Guigo R."/>
            <person name="Zody M.C."/>
            <person name="Mesirov J."/>
            <person name="Lindblad-Toh K."/>
            <person name="Birren B."/>
            <person name="Nusbaum C."/>
            <person name="Kahn D."/>
            <person name="Robinson-Rechavi M."/>
            <person name="Laudet V."/>
            <person name="Schachter V."/>
            <person name="Quetier F."/>
            <person name="Saurin W."/>
            <person name="Scarpelli C."/>
            <person name="Wincker P."/>
            <person name="Lander E.S."/>
            <person name="Weissenbach J."/>
            <person name="Roest Crollius H."/>
        </authorList>
    </citation>
    <scope>NUCLEOTIDE SEQUENCE [LARGE SCALE GENOMIC DNA]</scope>
</reference>
<organism evidence="2 3">
    <name type="scientific">Tetraodon nigroviridis</name>
    <name type="common">Spotted green pufferfish</name>
    <name type="synonym">Chelonodon nigroviridis</name>
    <dbReference type="NCBI Taxonomy" id="99883"/>
    <lineage>
        <taxon>Eukaryota</taxon>
        <taxon>Metazoa</taxon>
        <taxon>Chordata</taxon>
        <taxon>Craniata</taxon>
        <taxon>Vertebrata</taxon>
        <taxon>Euteleostomi</taxon>
        <taxon>Actinopterygii</taxon>
        <taxon>Neopterygii</taxon>
        <taxon>Teleostei</taxon>
        <taxon>Neoteleostei</taxon>
        <taxon>Acanthomorphata</taxon>
        <taxon>Eupercaria</taxon>
        <taxon>Tetraodontiformes</taxon>
        <taxon>Tetradontoidea</taxon>
        <taxon>Tetraodontidae</taxon>
        <taxon>Tetraodon</taxon>
    </lineage>
</organism>
<dbReference type="InParanoid" id="H3BX63"/>
<dbReference type="OMA" id="NTFGRHA"/>
<evidence type="ECO:0000313" key="2">
    <source>
        <dbReference type="Ensembl" id="ENSTNIP00000000576.1"/>
    </source>
</evidence>
<proteinExistence type="predicted"/>
<evidence type="ECO:0000259" key="1">
    <source>
        <dbReference type="Pfam" id="PF25817"/>
    </source>
</evidence>